<accession>A0A087U6B6</accession>
<feature type="non-terminal residue" evidence="1">
    <location>
        <position position="60"/>
    </location>
</feature>
<evidence type="ECO:0000313" key="2">
    <source>
        <dbReference type="Proteomes" id="UP000054359"/>
    </source>
</evidence>
<name>A0A087U6B6_STEMI</name>
<organism evidence="1 2">
    <name type="scientific">Stegodyphus mimosarum</name>
    <name type="common">African social velvet spider</name>
    <dbReference type="NCBI Taxonomy" id="407821"/>
    <lineage>
        <taxon>Eukaryota</taxon>
        <taxon>Metazoa</taxon>
        <taxon>Ecdysozoa</taxon>
        <taxon>Arthropoda</taxon>
        <taxon>Chelicerata</taxon>
        <taxon>Arachnida</taxon>
        <taxon>Araneae</taxon>
        <taxon>Araneomorphae</taxon>
        <taxon>Entelegynae</taxon>
        <taxon>Eresoidea</taxon>
        <taxon>Eresidae</taxon>
        <taxon>Stegodyphus</taxon>
    </lineage>
</organism>
<dbReference type="EMBL" id="KK118412">
    <property type="protein sequence ID" value="KFM72905.1"/>
    <property type="molecule type" value="Genomic_DNA"/>
</dbReference>
<reference evidence="1 2" key="1">
    <citation type="submission" date="2013-11" db="EMBL/GenBank/DDBJ databases">
        <title>Genome sequencing of Stegodyphus mimosarum.</title>
        <authorList>
            <person name="Bechsgaard J."/>
        </authorList>
    </citation>
    <scope>NUCLEOTIDE SEQUENCE [LARGE SCALE GENOMIC DNA]</scope>
</reference>
<proteinExistence type="predicted"/>
<evidence type="ECO:0000313" key="1">
    <source>
        <dbReference type="EMBL" id="KFM72905.1"/>
    </source>
</evidence>
<gene>
    <name evidence="1" type="ORF">X975_02245</name>
</gene>
<dbReference type="Proteomes" id="UP000054359">
    <property type="component" value="Unassembled WGS sequence"/>
</dbReference>
<sequence>MMNLSEEPARKFFIKHCYLLTPGSDNSSVKHRRWIANFKRKSVALSLVWLQGVITNVSET</sequence>
<dbReference type="AlphaFoldDB" id="A0A087U6B6"/>
<protein>
    <submittedName>
        <fullName evidence="1">Uncharacterized protein</fullName>
    </submittedName>
</protein>
<keyword evidence="2" id="KW-1185">Reference proteome</keyword>